<dbReference type="Gene3D" id="3.90.76.10">
    <property type="entry name" value="Dipeptide-binding Protein, Domain 1"/>
    <property type="match status" value="1"/>
</dbReference>
<name>A0A135L3H6_9BACI</name>
<dbReference type="Proteomes" id="UP000070352">
    <property type="component" value="Unassembled WGS sequence"/>
</dbReference>
<dbReference type="Pfam" id="PF00496">
    <property type="entry name" value="SBP_bac_5"/>
    <property type="match status" value="1"/>
</dbReference>
<evidence type="ECO:0000313" key="10">
    <source>
        <dbReference type="EMBL" id="KXG43584.1"/>
    </source>
</evidence>
<dbReference type="InterPro" id="IPR023765">
    <property type="entry name" value="SBP_5_CS"/>
</dbReference>
<dbReference type="STRING" id="1413211.U473_05825"/>
<evidence type="ECO:0000259" key="9">
    <source>
        <dbReference type="Pfam" id="PF00496"/>
    </source>
</evidence>
<evidence type="ECO:0000256" key="4">
    <source>
        <dbReference type="ARBA" id="ARBA00022729"/>
    </source>
</evidence>
<dbReference type="Gene3D" id="3.10.105.10">
    <property type="entry name" value="Dipeptide-binding Protein, Domain 3"/>
    <property type="match status" value="1"/>
</dbReference>
<dbReference type="PANTHER" id="PTHR30290:SF79">
    <property type="entry name" value="DIPEPTIDE-BINDING PROTEIN DPPE"/>
    <property type="match status" value="1"/>
</dbReference>
<keyword evidence="4 8" id="KW-0732">Signal</keyword>
<dbReference type="FunFam" id="3.10.105.10:FF:000001">
    <property type="entry name" value="Oligopeptide ABC transporter, oligopeptide-binding protein"/>
    <property type="match status" value="1"/>
</dbReference>
<evidence type="ECO:0000256" key="3">
    <source>
        <dbReference type="ARBA" id="ARBA00022448"/>
    </source>
</evidence>
<evidence type="ECO:0000256" key="2">
    <source>
        <dbReference type="ARBA" id="ARBA00005695"/>
    </source>
</evidence>
<feature type="chain" id="PRO_5038859017" evidence="8">
    <location>
        <begin position="22"/>
        <end position="544"/>
    </location>
</feature>
<dbReference type="GO" id="GO:0015833">
    <property type="term" value="P:peptide transport"/>
    <property type="evidence" value="ECO:0007669"/>
    <property type="project" value="UniProtKB-KW"/>
</dbReference>
<keyword evidence="11" id="KW-1185">Reference proteome</keyword>
<comment type="caution">
    <text evidence="10">The sequence shown here is derived from an EMBL/GenBank/DDBJ whole genome shotgun (WGS) entry which is preliminary data.</text>
</comment>
<protein>
    <submittedName>
        <fullName evidence="10">ABC transporter substrate-binding protein</fullName>
    </submittedName>
</protein>
<gene>
    <name evidence="10" type="ORF">U473_05825</name>
</gene>
<reference evidence="10 11" key="1">
    <citation type="submission" date="2016-02" db="EMBL/GenBank/DDBJ databases">
        <title>Draft Genome for Tepidibacillus decaturensis nov. sp. Strain Z9, an Anaerobic, Moderately Thermophilic and Heterotrophic Bacterium from Deep Subsurface of the Illinois Basin, USA.</title>
        <authorList>
            <person name="Dong Y."/>
            <person name="Chang J.Y."/>
            <person name="Sanford R."/>
            <person name="Fouke B.W."/>
        </authorList>
    </citation>
    <scope>NUCLEOTIDE SEQUENCE [LARGE SCALE GENOMIC DNA]</scope>
    <source>
        <strain evidence="10 11">Z9</strain>
    </source>
</reference>
<dbReference type="CDD" id="cd08504">
    <property type="entry name" value="PBP2_OppA"/>
    <property type="match status" value="1"/>
</dbReference>
<proteinExistence type="inferred from homology"/>
<evidence type="ECO:0000256" key="8">
    <source>
        <dbReference type="SAM" id="SignalP"/>
    </source>
</evidence>
<dbReference type="Gene3D" id="3.40.190.10">
    <property type="entry name" value="Periplasmic binding protein-like II"/>
    <property type="match status" value="1"/>
</dbReference>
<dbReference type="RefSeq" id="WP_068724267.1">
    <property type="nucleotide sequence ID" value="NZ_LSKU01000001.1"/>
</dbReference>
<dbReference type="GO" id="GO:0030288">
    <property type="term" value="C:outer membrane-bounded periplasmic space"/>
    <property type="evidence" value="ECO:0007669"/>
    <property type="project" value="UniProtKB-ARBA"/>
</dbReference>
<keyword evidence="5" id="KW-0653">Protein transport</keyword>
<dbReference type="PIRSF" id="PIRSF002741">
    <property type="entry name" value="MppA"/>
    <property type="match status" value="1"/>
</dbReference>
<dbReference type="SUPFAM" id="SSF53850">
    <property type="entry name" value="Periplasmic binding protein-like II"/>
    <property type="match status" value="1"/>
</dbReference>
<evidence type="ECO:0000256" key="6">
    <source>
        <dbReference type="ARBA" id="ARBA00023139"/>
    </source>
</evidence>
<organism evidence="10 11">
    <name type="scientific">Tepidibacillus decaturensis</name>
    <dbReference type="NCBI Taxonomy" id="1413211"/>
    <lineage>
        <taxon>Bacteria</taxon>
        <taxon>Bacillati</taxon>
        <taxon>Bacillota</taxon>
        <taxon>Bacilli</taxon>
        <taxon>Bacillales</taxon>
        <taxon>Bacillaceae</taxon>
        <taxon>Tepidibacillus</taxon>
    </lineage>
</organism>
<dbReference type="AlphaFoldDB" id="A0A135L3H6"/>
<dbReference type="PROSITE" id="PS51257">
    <property type="entry name" value="PROKAR_LIPOPROTEIN"/>
    <property type="match status" value="1"/>
</dbReference>
<dbReference type="InterPro" id="IPR039424">
    <property type="entry name" value="SBP_5"/>
</dbReference>
<sequence>MKRLLFSFLVIVLFVVPVLTACGNTAKQTSSETGSTTNNIKQEITLNAMSEPPTLDPALATDTTSGWVIEHLFEGLYTTDKNGDIVKGAAKDIQVSDDGKTYTITIRDDAKWSDGDPLTAYDFEYAWKRVLNPETASDFAFYLYYIKGAEAYNSGEATVDQVGVKAIDDHTLVVELEEPVGFFDKMLTFWVYFPVKKSLVEENKDWAAEAETLVSNGAYKLTSWIHDSEVVIEKNDQYYNKNEITMEKVTWVMINQATTYYQMYKGGQIDLIQSIPADAIQTEKSNEEFKITPLFGTYMFMFNVKKEPFNNPKVREAFNLAIDREAITNHITLSGETPAYAFVPYGVKTPSGEDFRAQKEAYLKKDLEKAKQLIQEAMQEEGWTKFPEVTLIYNTSENHKKIAEAIQDMLKKNLGIEITLENQEWKAYLERTNSSDFQMARMGWVGIFLDPSVILDYFLGDSPNNRTLWISEKYDDLLHKGKVEQDQTKRMEYLHQAEEVLMQELPFMPIYFYSNNYLTSKKFEGIVYPYNRYPNVRWAKKIAE</sequence>
<keyword evidence="6" id="KW-0564">Palmitate</keyword>
<dbReference type="GO" id="GO:1904680">
    <property type="term" value="F:peptide transmembrane transporter activity"/>
    <property type="evidence" value="ECO:0007669"/>
    <property type="project" value="TreeGrafter"/>
</dbReference>
<comment type="subcellular location">
    <subcellularLocation>
        <location evidence="1">Cell membrane</location>
        <topology evidence="1">Lipid-anchor</topology>
    </subcellularLocation>
</comment>
<dbReference type="InterPro" id="IPR030678">
    <property type="entry name" value="Peptide/Ni-bd"/>
</dbReference>
<keyword evidence="7" id="KW-0449">Lipoprotein</keyword>
<evidence type="ECO:0000256" key="5">
    <source>
        <dbReference type="ARBA" id="ARBA00022856"/>
    </source>
</evidence>
<evidence type="ECO:0000256" key="7">
    <source>
        <dbReference type="ARBA" id="ARBA00023288"/>
    </source>
</evidence>
<comment type="similarity">
    <text evidence="2">Belongs to the bacterial solute-binding protein 5 family.</text>
</comment>
<evidence type="ECO:0000313" key="11">
    <source>
        <dbReference type="Proteomes" id="UP000070352"/>
    </source>
</evidence>
<evidence type="ECO:0000256" key="1">
    <source>
        <dbReference type="ARBA" id="ARBA00004193"/>
    </source>
</evidence>
<dbReference type="FunFam" id="3.90.76.10:FF:000001">
    <property type="entry name" value="Oligopeptide ABC transporter substrate-binding protein"/>
    <property type="match status" value="1"/>
</dbReference>
<dbReference type="PROSITE" id="PS01040">
    <property type="entry name" value="SBP_BACTERIAL_5"/>
    <property type="match status" value="1"/>
</dbReference>
<keyword evidence="3" id="KW-0813">Transport</keyword>
<feature type="domain" description="Solute-binding protein family 5" evidence="9">
    <location>
        <begin position="85"/>
        <end position="465"/>
    </location>
</feature>
<dbReference type="EMBL" id="LSKU01000001">
    <property type="protein sequence ID" value="KXG43584.1"/>
    <property type="molecule type" value="Genomic_DNA"/>
</dbReference>
<dbReference type="GO" id="GO:0043190">
    <property type="term" value="C:ATP-binding cassette (ABC) transporter complex"/>
    <property type="evidence" value="ECO:0007669"/>
    <property type="project" value="InterPro"/>
</dbReference>
<dbReference type="PANTHER" id="PTHR30290">
    <property type="entry name" value="PERIPLASMIC BINDING COMPONENT OF ABC TRANSPORTER"/>
    <property type="match status" value="1"/>
</dbReference>
<feature type="signal peptide" evidence="8">
    <location>
        <begin position="1"/>
        <end position="21"/>
    </location>
</feature>
<keyword evidence="5" id="KW-0571">Peptide transport</keyword>
<accession>A0A135L3H6</accession>
<dbReference type="InterPro" id="IPR000914">
    <property type="entry name" value="SBP_5_dom"/>
</dbReference>